<name>A0A2U3NA21_9MYCO</name>
<evidence type="ECO:0000259" key="1">
    <source>
        <dbReference type="Pfam" id="PF18011"/>
    </source>
</evidence>
<sequence length="106" mass="11246">VVACGPDSVETLSRDGYAMHFVVEAYKHRKPIGAYGAAIKLLRAANIEARMAEDTDVLSDRPVVTTTAAADDFPDAFVEEFAAAPARHRLLGTPNRPGAGMSIAGF</sequence>
<dbReference type="Pfam" id="PF18011">
    <property type="entry name" value="Catalase_C"/>
    <property type="match status" value="1"/>
</dbReference>
<accession>A0A2U3NA21</accession>
<proteinExistence type="predicted"/>
<dbReference type="Gene3D" id="3.40.50.880">
    <property type="match status" value="1"/>
</dbReference>
<evidence type="ECO:0000313" key="3">
    <source>
        <dbReference type="Proteomes" id="UP000241595"/>
    </source>
</evidence>
<dbReference type="AlphaFoldDB" id="A0A2U3NA21"/>
<keyword evidence="3" id="KW-1185">Reference proteome</keyword>
<dbReference type="InterPro" id="IPR029062">
    <property type="entry name" value="Class_I_gatase-like"/>
</dbReference>
<feature type="non-terminal residue" evidence="2">
    <location>
        <position position="1"/>
    </location>
</feature>
<feature type="domain" description="Large catalase C-terminal" evidence="1">
    <location>
        <begin position="10"/>
        <end position="49"/>
    </location>
</feature>
<protein>
    <submittedName>
        <fullName evidence="2">Catalase HPII</fullName>
    </submittedName>
</protein>
<gene>
    <name evidence="2" type="ORF">MTAB308_1825</name>
</gene>
<organism evidence="2 3">
    <name type="scientific">Mycobacterium terramassiliense</name>
    <dbReference type="NCBI Taxonomy" id="1841859"/>
    <lineage>
        <taxon>Bacteria</taxon>
        <taxon>Bacillati</taxon>
        <taxon>Actinomycetota</taxon>
        <taxon>Actinomycetes</taxon>
        <taxon>Mycobacteriales</taxon>
        <taxon>Mycobacteriaceae</taxon>
        <taxon>Mycobacterium</taxon>
    </lineage>
</organism>
<dbReference type="InterPro" id="IPR041399">
    <property type="entry name" value="Catalase_large_C"/>
</dbReference>
<evidence type="ECO:0000313" key="2">
    <source>
        <dbReference type="EMBL" id="SPM28339.1"/>
    </source>
</evidence>
<dbReference type="Proteomes" id="UP000241595">
    <property type="component" value="Unassembled WGS sequence"/>
</dbReference>
<reference evidence="2 3" key="1">
    <citation type="submission" date="2017-01" db="EMBL/GenBank/DDBJ databases">
        <authorList>
            <consortium name="Urmite Genomes"/>
        </authorList>
    </citation>
    <scope>NUCLEOTIDE SEQUENCE [LARGE SCALE GENOMIC DNA]</scope>
    <source>
        <strain evidence="2 3">AB308</strain>
    </source>
</reference>
<dbReference type="STRING" id="1841859.GCA_900157385_01821"/>
<dbReference type="SUPFAM" id="SSF52317">
    <property type="entry name" value="Class I glutamine amidotransferase-like"/>
    <property type="match status" value="1"/>
</dbReference>
<dbReference type="EMBL" id="FTRV01000011">
    <property type="protein sequence ID" value="SPM28339.1"/>
    <property type="molecule type" value="Genomic_DNA"/>
</dbReference>